<name>A0A330M6P0_9GAMM</name>
<organism evidence="1 2">
    <name type="scientific">Shewanella benthica</name>
    <dbReference type="NCBI Taxonomy" id="43661"/>
    <lineage>
        <taxon>Bacteria</taxon>
        <taxon>Pseudomonadati</taxon>
        <taxon>Pseudomonadota</taxon>
        <taxon>Gammaproteobacteria</taxon>
        <taxon>Alteromonadales</taxon>
        <taxon>Shewanellaceae</taxon>
        <taxon>Shewanella</taxon>
    </lineage>
</organism>
<evidence type="ECO:0000313" key="1">
    <source>
        <dbReference type="EMBL" id="SQH75427.1"/>
    </source>
</evidence>
<accession>A0A330M6P0</accession>
<sequence>MFANLIYVNMTSYKTNNKNTLDVDAKTITSYPSPRYSLVKSKTIVGGNTDLHSDNQRGITQ</sequence>
<evidence type="ECO:0000313" key="2">
    <source>
        <dbReference type="Proteomes" id="UP000250123"/>
    </source>
</evidence>
<proteinExistence type="predicted"/>
<dbReference type="Proteomes" id="UP000250123">
    <property type="component" value="Chromosome SHEWBE"/>
</dbReference>
<protein>
    <submittedName>
        <fullName evidence="1">Uncharacterized protein</fullName>
    </submittedName>
</protein>
<reference evidence="2" key="1">
    <citation type="submission" date="2018-06" db="EMBL/GenBank/DDBJ databases">
        <authorList>
            <person name="Cea G.-C."/>
            <person name="William W."/>
        </authorList>
    </citation>
    <scope>NUCLEOTIDE SEQUENCE [LARGE SCALE GENOMIC DNA]</scope>
    <source>
        <strain evidence="2">DB21MT-2</strain>
    </source>
</reference>
<gene>
    <name evidence="1" type="ORF">SHEWBE_1461</name>
</gene>
<dbReference type="KEGG" id="sbk:SHEWBE_1461"/>
<dbReference type="EMBL" id="LS483452">
    <property type="protein sequence ID" value="SQH75427.1"/>
    <property type="molecule type" value="Genomic_DNA"/>
</dbReference>
<dbReference type="AlphaFoldDB" id="A0A330M6P0"/>